<evidence type="ECO:0000313" key="2">
    <source>
        <dbReference type="Proteomes" id="UP000266426"/>
    </source>
</evidence>
<dbReference type="Gene3D" id="2.120.10.30">
    <property type="entry name" value="TolB, C-terminal domain"/>
    <property type="match status" value="1"/>
</dbReference>
<dbReference type="InterPro" id="IPR011042">
    <property type="entry name" value="6-blade_b-propeller_TolB-like"/>
</dbReference>
<name>A0A3A4RCW5_9BACT</name>
<sequence length="298" mass="33141">LLYFTQFAYAEYNVYISERNGSGVKYNLNGDFLSSIPRNTDGLASNSKTLFMTSYEYDTIHWFDISENKLLSITPSGGNLKEPIGIAYGPDGNLYVGNTWYNNILRYNASSGEYVDIFAFGDGLLDAYGMTFGPDGMLYVSNTFNFSSILRYDIYTGDMEVFVPDGLMMTYGLTFGPDDNLYVSGFSQNNILRFNGSSGDFMDIFVANGSGGLMDPTGLKFGPDGNLYVCSRGYYNEGKVLKYNGQTGDFIGEFTSQGQPTDILFTTTPIPEPSAVNLFCYSLVLVSLFKKFFWRCLS</sequence>
<accession>A0A3A4RCW5</accession>
<dbReference type="EMBL" id="QZJZ01000033">
    <property type="protein sequence ID" value="RJP60168.1"/>
    <property type="molecule type" value="Genomic_DNA"/>
</dbReference>
<evidence type="ECO:0008006" key="3">
    <source>
        <dbReference type="Google" id="ProtNLM"/>
    </source>
</evidence>
<dbReference type="SUPFAM" id="SSF63829">
    <property type="entry name" value="Calcium-dependent phosphotriesterase"/>
    <property type="match status" value="1"/>
</dbReference>
<reference evidence="1 2" key="1">
    <citation type="journal article" date="2017" name="ISME J.">
        <title>Energy and carbon metabolisms in a deep terrestrial subsurface fluid microbial community.</title>
        <authorList>
            <person name="Momper L."/>
            <person name="Jungbluth S.P."/>
            <person name="Lee M.D."/>
            <person name="Amend J.P."/>
        </authorList>
    </citation>
    <scope>NUCLEOTIDE SEQUENCE [LARGE SCALE GENOMIC DNA]</scope>
    <source>
        <strain evidence="1">SURF_26</strain>
    </source>
</reference>
<gene>
    <name evidence="1" type="ORF">C4541_04635</name>
</gene>
<evidence type="ECO:0000313" key="1">
    <source>
        <dbReference type="EMBL" id="RJP60168.1"/>
    </source>
</evidence>
<dbReference type="InterPro" id="IPR051344">
    <property type="entry name" value="Vgb"/>
</dbReference>
<protein>
    <recommendedName>
        <fullName evidence="3">SMP-30/Gluconolactonase/LRE-like region domain-containing protein</fullName>
    </recommendedName>
</protein>
<dbReference type="PANTHER" id="PTHR40274">
    <property type="entry name" value="VIRGINIAMYCIN B LYASE"/>
    <property type="match status" value="1"/>
</dbReference>
<proteinExistence type="predicted"/>
<dbReference type="PANTHER" id="PTHR40274:SF3">
    <property type="entry name" value="VIRGINIAMYCIN B LYASE"/>
    <property type="match status" value="1"/>
</dbReference>
<dbReference type="AlphaFoldDB" id="A0A3A4RCW5"/>
<organism evidence="1 2">
    <name type="scientific">Candidatus Auribacter fodinae</name>
    <dbReference type="NCBI Taxonomy" id="2093366"/>
    <lineage>
        <taxon>Bacteria</taxon>
        <taxon>Pseudomonadati</taxon>
        <taxon>Candidatus Auribacterota</taxon>
        <taxon>Candidatus Auribacteria</taxon>
        <taxon>Candidatus Auribacterales</taxon>
        <taxon>Candidatus Auribacteraceae</taxon>
        <taxon>Candidatus Auribacter</taxon>
    </lineage>
</organism>
<dbReference type="Proteomes" id="UP000266426">
    <property type="component" value="Unassembled WGS sequence"/>
</dbReference>
<feature type="non-terminal residue" evidence="1">
    <location>
        <position position="1"/>
    </location>
</feature>
<comment type="caution">
    <text evidence="1">The sequence shown here is derived from an EMBL/GenBank/DDBJ whole genome shotgun (WGS) entry which is preliminary data.</text>
</comment>